<keyword evidence="3" id="KW-1185">Reference proteome</keyword>
<dbReference type="EMBL" id="JALJOR010000004">
    <property type="protein sequence ID" value="KAK9817822.1"/>
    <property type="molecule type" value="Genomic_DNA"/>
</dbReference>
<protein>
    <recommendedName>
        <fullName evidence="1">UBC core domain-containing protein</fullName>
    </recommendedName>
</protein>
<dbReference type="InterPro" id="IPR050113">
    <property type="entry name" value="Ub_conjugating_enzyme"/>
</dbReference>
<name>A0AAW1QA62_9CHLO</name>
<dbReference type="AlphaFoldDB" id="A0AAW1QA62"/>
<accession>A0AAW1QA62</accession>
<dbReference type="Gene3D" id="3.10.110.10">
    <property type="entry name" value="Ubiquitin Conjugating Enzyme"/>
    <property type="match status" value="1"/>
</dbReference>
<sequence length="147" mass="16684">MAERIIAKELRYLTRNQVAGTYVSATANTREWNVTVLGPPGSRYADGTFHLRVVFPQDYNNSPPRLIFVTPIYHMNVYEDGDVCTNALNAGWNPGHSSVLEVLMAVQQLLQVHNPKSPARGELGRLFLTDREQYFRNCIAHTRQHAM</sequence>
<organism evidence="2 3">
    <name type="scientific">[Myrmecia] bisecta</name>
    <dbReference type="NCBI Taxonomy" id="41462"/>
    <lineage>
        <taxon>Eukaryota</taxon>
        <taxon>Viridiplantae</taxon>
        <taxon>Chlorophyta</taxon>
        <taxon>core chlorophytes</taxon>
        <taxon>Trebouxiophyceae</taxon>
        <taxon>Trebouxiales</taxon>
        <taxon>Trebouxiaceae</taxon>
        <taxon>Myrmecia</taxon>
    </lineage>
</organism>
<evidence type="ECO:0000313" key="2">
    <source>
        <dbReference type="EMBL" id="KAK9817822.1"/>
    </source>
</evidence>
<reference evidence="2 3" key="1">
    <citation type="journal article" date="2024" name="Nat. Commun.">
        <title>Phylogenomics reveals the evolutionary origins of lichenization in chlorophyte algae.</title>
        <authorList>
            <person name="Puginier C."/>
            <person name="Libourel C."/>
            <person name="Otte J."/>
            <person name="Skaloud P."/>
            <person name="Haon M."/>
            <person name="Grisel S."/>
            <person name="Petersen M."/>
            <person name="Berrin J.G."/>
            <person name="Delaux P.M."/>
            <person name="Dal Grande F."/>
            <person name="Keller J."/>
        </authorList>
    </citation>
    <scope>NUCLEOTIDE SEQUENCE [LARGE SCALE GENOMIC DNA]</scope>
    <source>
        <strain evidence="2 3">SAG 2043</strain>
    </source>
</reference>
<dbReference type="PROSITE" id="PS50127">
    <property type="entry name" value="UBC_2"/>
    <property type="match status" value="1"/>
</dbReference>
<dbReference type="SUPFAM" id="SSF54495">
    <property type="entry name" value="UBC-like"/>
    <property type="match status" value="1"/>
</dbReference>
<feature type="domain" description="UBC core" evidence="1">
    <location>
        <begin position="1"/>
        <end position="147"/>
    </location>
</feature>
<proteinExistence type="predicted"/>
<dbReference type="Pfam" id="PF00179">
    <property type="entry name" value="UQ_con"/>
    <property type="match status" value="1"/>
</dbReference>
<gene>
    <name evidence="2" type="ORF">WJX72_002720</name>
</gene>
<evidence type="ECO:0000259" key="1">
    <source>
        <dbReference type="PROSITE" id="PS50127"/>
    </source>
</evidence>
<dbReference type="InterPro" id="IPR016135">
    <property type="entry name" value="UBQ-conjugating_enzyme/RWD"/>
</dbReference>
<dbReference type="InterPro" id="IPR000608">
    <property type="entry name" value="UBC"/>
</dbReference>
<comment type="caution">
    <text evidence="2">The sequence shown here is derived from an EMBL/GenBank/DDBJ whole genome shotgun (WGS) entry which is preliminary data.</text>
</comment>
<evidence type="ECO:0000313" key="3">
    <source>
        <dbReference type="Proteomes" id="UP001489004"/>
    </source>
</evidence>
<dbReference type="Proteomes" id="UP001489004">
    <property type="component" value="Unassembled WGS sequence"/>
</dbReference>
<dbReference type="SMART" id="SM00212">
    <property type="entry name" value="UBCc"/>
    <property type="match status" value="1"/>
</dbReference>
<dbReference type="PANTHER" id="PTHR24067">
    <property type="entry name" value="UBIQUITIN-CONJUGATING ENZYME E2"/>
    <property type="match status" value="1"/>
</dbReference>